<dbReference type="GO" id="GO:0016597">
    <property type="term" value="F:amino acid binding"/>
    <property type="evidence" value="ECO:0007669"/>
    <property type="project" value="InterPro"/>
</dbReference>
<organism evidence="10 11">
    <name type="scientific">Candidatus Curtissbacteria bacterium RIFOXYA1_FULL_41_14</name>
    <dbReference type="NCBI Taxonomy" id="1797737"/>
    <lineage>
        <taxon>Bacteria</taxon>
        <taxon>Candidatus Curtissiibacteriota</taxon>
    </lineage>
</organism>
<evidence type="ECO:0000313" key="11">
    <source>
        <dbReference type="Proteomes" id="UP000176751"/>
    </source>
</evidence>
<dbReference type="UniPathway" id="UPA00070">
    <property type="reaction ID" value="UER00116"/>
</dbReference>
<dbReference type="Proteomes" id="UP000176751">
    <property type="component" value="Unassembled WGS sequence"/>
</dbReference>
<gene>
    <name evidence="7" type="primary">pyrB</name>
    <name evidence="10" type="ORF">A2196_01065</name>
</gene>
<feature type="binding site" evidence="7">
    <location>
        <position position="134"/>
    </location>
    <ligand>
        <name>carbamoyl phosphate</name>
        <dbReference type="ChEBI" id="CHEBI:58228"/>
    </ligand>
</feature>
<dbReference type="GO" id="GO:0006520">
    <property type="term" value="P:amino acid metabolic process"/>
    <property type="evidence" value="ECO:0007669"/>
    <property type="project" value="InterPro"/>
</dbReference>
<evidence type="ECO:0000259" key="9">
    <source>
        <dbReference type="Pfam" id="PF02729"/>
    </source>
</evidence>
<keyword evidence="3 7" id="KW-0808">Transferase</keyword>
<dbReference type="STRING" id="1797737.A2196_01065"/>
<feature type="binding site" evidence="7">
    <location>
        <position position="131"/>
    </location>
    <ligand>
        <name>carbamoyl phosphate</name>
        <dbReference type="ChEBI" id="CHEBI:58228"/>
    </ligand>
</feature>
<feature type="binding site" evidence="7">
    <location>
        <position position="264"/>
    </location>
    <ligand>
        <name>carbamoyl phosphate</name>
        <dbReference type="ChEBI" id="CHEBI:58228"/>
    </ligand>
</feature>
<evidence type="ECO:0000256" key="7">
    <source>
        <dbReference type="HAMAP-Rule" id="MF_00001"/>
    </source>
</evidence>
<evidence type="ECO:0000259" key="8">
    <source>
        <dbReference type="Pfam" id="PF00185"/>
    </source>
</evidence>
<dbReference type="NCBIfam" id="NF002032">
    <property type="entry name" value="PRK00856.1"/>
    <property type="match status" value="1"/>
</dbReference>
<dbReference type="Gene3D" id="3.40.50.1370">
    <property type="entry name" value="Aspartate/ornithine carbamoyltransferase"/>
    <property type="match status" value="2"/>
</dbReference>
<feature type="binding site" evidence="7">
    <location>
        <position position="52"/>
    </location>
    <ligand>
        <name>carbamoyl phosphate</name>
        <dbReference type="ChEBI" id="CHEBI:58228"/>
    </ligand>
</feature>
<comment type="pathway">
    <text evidence="1 7">Pyrimidine metabolism; UMP biosynthesis via de novo pathway; (S)-dihydroorotate from bicarbonate: step 2/3.</text>
</comment>
<comment type="caution">
    <text evidence="10">The sequence shown here is derived from an EMBL/GenBank/DDBJ whole genome shotgun (WGS) entry which is preliminary data.</text>
</comment>
<comment type="similarity">
    <text evidence="2 7">Belongs to the aspartate/ornithine carbamoyltransferase superfamily. ATCase family.</text>
</comment>
<sequence>MKLRHIISAKQFDKNTLSNLFSIVDKIKAKKYPKNALRGKIMATLFYEPSTRTRLSFESAMLRLGGSVVATDNAAEFSSAIKGETLEDTIRVVNSFCDVVVLRHFVSGASEIAASYSKVPVINAGDGSHEHPTQALLDLYTIFSKFKNPDFTVAMVGDLATYRSVHSLSYLLTLYPRVKFIFVSPDKLRIFPELRERLKKSGNEFTETDKLVDGLREADVIYQTRIQKERLTKSDYKKYFGVYVIDKNSLKLMKKNAVIMHALPRINEITKDVDKDPRAIYFEEAQNGLYVRMALLLYLFDPVRD</sequence>
<feature type="binding site" evidence="7">
    <location>
        <position position="82"/>
    </location>
    <ligand>
        <name>L-aspartate</name>
        <dbReference type="ChEBI" id="CHEBI:29991"/>
    </ligand>
</feature>
<dbReference type="PROSITE" id="PS00097">
    <property type="entry name" value="CARBAMOYLTRANSFERASE"/>
    <property type="match status" value="1"/>
</dbReference>
<dbReference type="InterPro" id="IPR002082">
    <property type="entry name" value="Asp_carbamoyltransf"/>
</dbReference>
<evidence type="ECO:0000256" key="6">
    <source>
        <dbReference type="ARBA" id="ARBA00048859"/>
    </source>
</evidence>
<feature type="domain" description="Aspartate/ornithine carbamoyltransferase carbamoyl-P binding" evidence="9">
    <location>
        <begin position="4"/>
        <end position="142"/>
    </location>
</feature>
<dbReference type="GO" id="GO:0004070">
    <property type="term" value="F:aspartate carbamoyltransferase activity"/>
    <property type="evidence" value="ECO:0007669"/>
    <property type="project" value="UniProtKB-UniRule"/>
</dbReference>
<protein>
    <recommendedName>
        <fullName evidence="7">Aspartate carbamoyltransferase</fullName>
        <ecNumber evidence="7">2.1.3.2</ecNumber>
    </recommendedName>
    <alternativeName>
        <fullName evidence="7">Aspartate transcarbamylase</fullName>
        <shortName evidence="7">ATCase</shortName>
    </alternativeName>
</protein>
<feature type="binding site" evidence="7">
    <location>
        <position position="103"/>
    </location>
    <ligand>
        <name>carbamoyl phosphate</name>
        <dbReference type="ChEBI" id="CHEBI:58228"/>
    </ligand>
</feature>
<dbReference type="FunFam" id="3.40.50.1370:FF:000001">
    <property type="entry name" value="Aspartate carbamoyltransferase"/>
    <property type="match status" value="1"/>
</dbReference>
<evidence type="ECO:0000256" key="1">
    <source>
        <dbReference type="ARBA" id="ARBA00004852"/>
    </source>
</evidence>
<evidence type="ECO:0000256" key="5">
    <source>
        <dbReference type="ARBA" id="ARBA00043884"/>
    </source>
</evidence>
<dbReference type="GO" id="GO:0044205">
    <property type="term" value="P:'de novo' UMP biosynthetic process"/>
    <property type="evidence" value="ECO:0007669"/>
    <property type="project" value="UniProtKB-UniRule"/>
</dbReference>
<dbReference type="SUPFAM" id="SSF53671">
    <property type="entry name" value="Aspartate/ornithine carbamoyltransferase"/>
    <property type="match status" value="1"/>
</dbReference>
<dbReference type="NCBIfam" id="TIGR00670">
    <property type="entry name" value="asp_carb_tr"/>
    <property type="match status" value="1"/>
</dbReference>
<feature type="binding site" evidence="7">
    <location>
        <position position="225"/>
    </location>
    <ligand>
        <name>L-aspartate</name>
        <dbReference type="ChEBI" id="CHEBI:29991"/>
    </ligand>
</feature>
<feature type="binding site" evidence="7">
    <location>
        <position position="163"/>
    </location>
    <ligand>
        <name>L-aspartate</name>
        <dbReference type="ChEBI" id="CHEBI:29991"/>
    </ligand>
</feature>
<dbReference type="Pfam" id="PF02729">
    <property type="entry name" value="OTCace_N"/>
    <property type="match status" value="1"/>
</dbReference>
<dbReference type="PANTHER" id="PTHR45753:SF6">
    <property type="entry name" value="ASPARTATE CARBAMOYLTRANSFERASE"/>
    <property type="match status" value="1"/>
</dbReference>
<dbReference type="PRINTS" id="PR00100">
    <property type="entry name" value="AOTCASE"/>
</dbReference>
<dbReference type="PANTHER" id="PTHR45753">
    <property type="entry name" value="ORNITHINE CARBAMOYLTRANSFERASE, MITOCHONDRIAL"/>
    <property type="match status" value="1"/>
</dbReference>
<accession>A0A1F5HAT5</accession>
<proteinExistence type="inferred from homology"/>
<feature type="binding site" evidence="7">
    <location>
        <position position="263"/>
    </location>
    <ligand>
        <name>carbamoyl phosphate</name>
        <dbReference type="ChEBI" id="CHEBI:58228"/>
    </ligand>
</feature>
<evidence type="ECO:0000313" key="10">
    <source>
        <dbReference type="EMBL" id="OGE01284.1"/>
    </source>
</evidence>
<dbReference type="InterPro" id="IPR006131">
    <property type="entry name" value="Asp_carbamoyltransf_Asp/Orn-bd"/>
</dbReference>
<evidence type="ECO:0000256" key="4">
    <source>
        <dbReference type="ARBA" id="ARBA00022975"/>
    </source>
</evidence>
<name>A0A1F5HAT5_9BACT</name>
<reference evidence="10 11" key="1">
    <citation type="journal article" date="2016" name="Nat. Commun.">
        <title>Thousands of microbial genomes shed light on interconnected biogeochemical processes in an aquifer system.</title>
        <authorList>
            <person name="Anantharaman K."/>
            <person name="Brown C.T."/>
            <person name="Hug L.A."/>
            <person name="Sharon I."/>
            <person name="Castelle C.J."/>
            <person name="Probst A.J."/>
            <person name="Thomas B.C."/>
            <person name="Singh A."/>
            <person name="Wilkins M.J."/>
            <person name="Karaoz U."/>
            <person name="Brodie E.L."/>
            <person name="Williams K.H."/>
            <person name="Hubbard S.S."/>
            <person name="Banfield J.F."/>
        </authorList>
    </citation>
    <scope>NUCLEOTIDE SEQUENCE [LARGE SCALE GENOMIC DNA]</scope>
</reference>
<evidence type="ECO:0000256" key="3">
    <source>
        <dbReference type="ARBA" id="ARBA00022679"/>
    </source>
</evidence>
<feature type="binding site" evidence="7">
    <location>
        <position position="53"/>
    </location>
    <ligand>
        <name>carbamoyl phosphate</name>
        <dbReference type="ChEBI" id="CHEBI:58228"/>
    </ligand>
</feature>
<comment type="catalytic activity">
    <reaction evidence="6 7">
        <text>carbamoyl phosphate + L-aspartate = N-carbamoyl-L-aspartate + phosphate + H(+)</text>
        <dbReference type="Rhea" id="RHEA:20013"/>
        <dbReference type="ChEBI" id="CHEBI:15378"/>
        <dbReference type="ChEBI" id="CHEBI:29991"/>
        <dbReference type="ChEBI" id="CHEBI:32814"/>
        <dbReference type="ChEBI" id="CHEBI:43474"/>
        <dbReference type="ChEBI" id="CHEBI:58228"/>
        <dbReference type="EC" id="2.1.3.2"/>
    </reaction>
</comment>
<dbReference type="PRINTS" id="PR00101">
    <property type="entry name" value="ATCASE"/>
</dbReference>
<comment type="function">
    <text evidence="5 7">Catalyzes the condensation of carbamoyl phosphate and aspartate to form carbamoyl aspartate and inorganic phosphate, the committed step in the de novo pyrimidine nucleotide biosynthesis pathway.</text>
</comment>
<dbReference type="InterPro" id="IPR036901">
    <property type="entry name" value="Asp/Orn_carbamoylTrfase_sf"/>
</dbReference>
<comment type="subunit">
    <text evidence="7">Heterododecamer (2C3:3R2) of six catalytic PyrB chains organized as two trimers (C3), and six regulatory PyrI chains organized as three dimers (R2).</text>
</comment>
<dbReference type="InterPro" id="IPR006130">
    <property type="entry name" value="Asp/Orn_carbamoylTrfase"/>
</dbReference>
<dbReference type="FunFam" id="3.40.50.1370:FF:000002">
    <property type="entry name" value="Aspartate carbamoyltransferase 2"/>
    <property type="match status" value="1"/>
</dbReference>
<dbReference type="InterPro" id="IPR006132">
    <property type="entry name" value="Asp/Orn_carbamoyltranf_P-bd"/>
</dbReference>
<dbReference type="EC" id="2.1.3.2" evidence="7"/>
<evidence type="ECO:0000256" key="2">
    <source>
        <dbReference type="ARBA" id="ARBA00008896"/>
    </source>
</evidence>
<dbReference type="HAMAP" id="MF_00001">
    <property type="entry name" value="Asp_carb_tr"/>
    <property type="match status" value="1"/>
</dbReference>
<dbReference type="GO" id="GO:0006207">
    <property type="term" value="P:'de novo' pyrimidine nucleobase biosynthetic process"/>
    <property type="evidence" value="ECO:0007669"/>
    <property type="project" value="InterPro"/>
</dbReference>
<feature type="domain" description="Aspartate/ornithine carbamoyltransferase Asp/Orn-binding" evidence="8">
    <location>
        <begin position="151"/>
        <end position="299"/>
    </location>
</feature>
<dbReference type="Pfam" id="PF00185">
    <property type="entry name" value="OTCace"/>
    <property type="match status" value="1"/>
</dbReference>
<keyword evidence="4 7" id="KW-0665">Pyrimidine biosynthesis</keyword>
<dbReference type="EMBL" id="MFCA01000029">
    <property type="protein sequence ID" value="OGE01284.1"/>
    <property type="molecule type" value="Genomic_DNA"/>
</dbReference>
<dbReference type="AlphaFoldDB" id="A0A1F5HAT5"/>